<feature type="compositionally biased region" description="Basic and acidic residues" evidence="3">
    <location>
        <begin position="1107"/>
        <end position="1118"/>
    </location>
</feature>
<dbReference type="PROSITE" id="PS50174">
    <property type="entry name" value="G_PATCH"/>
    <property type="match status" value="1"/>
</dbReference>
<keyword evidence="2" id="KW-0175">Coiled coil</keyword>
<feature type="compositionally biased region" description="Acidic residues" evidence="3">
    <location>
        <begin position="60"/>
        <end position="76"/>
    </location>
</feature>
<dbReference type="Proteomes" id="UP001530293">
    <property type="component" value="Unassembled WGS sequence"/>
</dbReference>
<dbReference type="PANTHER" id="PTHR23329">
    <property type="entry name" value="TUFTELIN-INTERACTING PROTEIN 11-RELATED"/>
    <property type="match status" value="1"/>
</dbReference>
<dbReference type="Pfam" id="PF01585">
    <property type="entry name" value="G-patch"/>
    <property type="match status" value="1"/>
</dbReference>
<dbReference type="EMBL" id="JALLBG020000059">
    <property type="protein sequence ID" value="KAL3768994.1"/>
    <property type="molecule type" value="Genomic_DNA"/>
</dbReference>
<evidence type="ECO:0000256" key="2">
    <source>
        <dbReference type="SAM" id="Coils"/>
    </source>
</evidence>
<comment type="caution">
    <text evidence="5">The sequence shown here is derived from an EMBL/GenBank/DDBJ whole genome shotgun (WGS) entry which is preliminary data.</text>
</comment>
<feature type="domain" description="G-patch" evidence="4">
    <location>
        <begin position="395"/>
        <end position="447"/>
    </location>
</feature>
<reference evidence="5 6" key="1">
    <citation type="submission" date="2024-10" db="EMBL/GenBank/DDBJ databases">
        <title>Updated reference genomes for cyclostephanoid diatoms.</title>
        <authorList>
            <person name="Roberts W.R."/>
            <person name="Alverson A.J."/>
        </authorList>
    </citation>
    <scope>NUCLEOTIDE SEQUENCE [LARGE SCALE GENOMIC DNA]</scope>
    <source>
        <strain evidence="5 6">AJA232-27</strain>
    </source>
</reference>
<evidence type="ECO:0000256" key="1">
    <source>
        <dbReference type="ARBA" id="ARBA00010900"/>
    </source>
</evidence>
<feature type="compositionally biased region" description="Acidic residues" evidence="3">
    <location>
        <begin position="185"/>
        <end position="202"/>
    </location>
</feature>
<dbReference type="AlphaFoldDB" id="A0ABD3MYK7"/>
<sequence>MDSDDSGDGNYGFDIPTDDFDNDGKDHRAAGFQINQSSHPSSNSTSSSRRNRRRMKNDDDSTSPDDDDSDEDENGNDDNGFAYGAYAKRKRRRDDDKERNLYGVFYDNDSSDDDDDAAAAGYGGGRRSRGRNTKKTTSRHYDKTQNRLAAMTFVKSTTASEDVGLDDDDDDKLGTKSEIPRSNDVDDDNMDISDKSDGEEDKEDRVGDSDDDDGPEDIQLFQEREKRFHELLEIAKRSTHPLVPSSTSSILTGKPVVQQKETEVADIGSKQTAADDDDDDDKKQGGGDYESEPAAFSGLGLGSSGRGGSNSYFGGLGIDADRHSMPPPPTMQQQGLGGLGSTGRSSFSSFGMGGLGSSQGDGNSMMMMGGQPVMKSTTTSTKPKDPTLGKWEKHTKGIGMKLLQKMGYEGSGGLGAKRRRPVVTEDAAPPSSTTGADGNTKLGGDKTHAGAENGEGIIKKGISRPVEVVVRPTGLGLGFGNFKEQSQLKVNRQIEAEVRGIPLSTENEQRSNQSKTDKKGMYDGIDKSLLPSTESVLSGGAGSWRKGGGGVGGSKKRQKRKIINYQDILKKSADIVNGDGGDKMKIIDMRGVPSSSIPGGSRSVEPSKLTGDVPIGEELLHNVTLLLNMHEGQLRTSSYMVTSTERKIASLEAELKEMSERKEMIENRSNKMKLAVQVIDEAEGLINDLTSSNDREKMSDNDRLEFAMDSLHNLFVQLYGNFTVEERRSLKFESTLIPSIVNPLFDTLLSRLNPLTMDLSWLDRLASCMQKLCDTLDSNDEACALREMVFLQSIVPWVNSSLRSSKWDPVLDVEAGLRIYEVLIDSKCKSLRVPDKEEDALLKECINVEVVHNAVLPKLVRSVSRWKPKLDDDQKVDNPLNLWILPWLPYINDDSMLGSLLDDVRRHLKKTLSFQSKTVSDDVRFVRSCLCTLFPWKRLFDEAVMFEMTSNTISPRFARSLAQMKICIDPAAQNWEQLHILFECYEKGVMCTDDFVALIDGEVLPAWARTLHVALQQGGHGMKDVKKFYLAWRDQMFDPSRASKSGRSAQLTLRLDASVCRYFYGGLIMIQAAVESKKTLLESLRPPSPTECNYRISLMLRSKERTSLNKDRQREDVTIRAQPKSSHHGGRIAASFQDVVEEFANQHDISFHPKTGSNSMKDGKPIYMFGDHPVYIDKNVLFSLRGSKWQPISLEHLAQSC</sequence>
<feature type="region of interest" description="Disordered" evidence="3">
    <location>
        <begin position="1"/>
        <end position="344"/>
    </location>
</feature>
<evidence type="ECO:0000256" key="3">
    <source>
        <dbReference type="SAM" id="MobiDB-lite"/>
    </source>
</evidence>
<name>A0ABD3MYK7_9STRA</name>
<gene>
    <name evidence="5" type="ORF">ACHAWU_002026</name>
</gene>
<feature type="compositionally biased region" description="Gly residues" evidence="3">
    <location>
        <begin position="539"/>
        <end position="553"/>
    </location>
</feature>
<protein>
    <recommendedName>
        <fullName evidence="4">G-patch domain-containing protein</fullName>
    </recommendedName>
</protein>
<feature type="region of interest" description="Disordered" evidence="3">
    <location>
        <begin position="411"/>
        <end position="455"/>
    </location>
</feature>
<feature type="compositionally biased region" description="Basic and acidic residues" evidence="3">
    <location>
        <begin position="172"/>
        <end position="184"/>
    </location>
</feature>
<feature type="coiled-coil region" evidence="2">
    <location>
        <begin position="641"/>
        <end position="675"/>
    </location>
</feature>
<dbReference type="Pfam" id="PF07842">
    <property type="entry name" value="GCFC"/>
    <property type="match status" value="1"/>
</dbReference>
<proteinExistence type="inferred from homology"/>
<evidence type="ECO:0000313" key="5">
    <source>
        <dbReference type="EMBL" id="KAL3768994.1"/>
    </source>
</evidence>
<dbReference type="InterPro" id="IPR022783">
    <property type="entry name" value="GCFC_dom"/>
</dbReference>
<feature type="region of interest" description="Disordered" evidence="3">
    <location>
        <begin position="501"/>
        <end position="558"/>
    </location>
</feature>
<comment type="similarity">
    <text evidence="1">Belongs to the TFP11/STIP family.</text>
</comment>
<evidence type="ECO:0000313" key="6">
    <source>
        <dbReference type="Proteomes" id="UP001530293"/>
    </source>
</evidence>
<dbReference type="PANTHER" id="PTHR23329:SF1">
    <property type="entry name" value="TUFTELIN-INTERACTING PROTEIN 11"/>
    <property type="match status" value="1"/>
</dbReference>
<feature type="compositionally biased region" description="Low complexity" evidence="3">
    <location>
        <begin position="37"/>
        <end position="48"/>
    </location>
</feature>
<feature type="compositionally biased region" description="Gly residues" evidence="3">
    <location>
        <begin position="299"/>
        <end position="308"/>
    </location>
</feature>
<dbReference type="InterPro" id="IPR000467">
    <property type="entry name" value="G_patch_dom"/>
</dbReference>
<evidence type="ECO:0000259" key="4">
    <source>
        <dbReference type="PROSITE" id="PS50174"/>
    </source>
</evidence>
<accession>A0ABD3MYK7</accession>
<feature type="compositionally biased region" description="Basic and acidic residues" evidence="3">
    <location>
        <begin position="222"/>
        <end position="236"/>
    </location>
</feature>
<organism evidence="5 6">
    <name type="scientific">Discostella pseudostelligera</name>
    <dbReference type="NCBI Taxonomy" id="259834"/>
    <lineage>
        <taxon>Eukaryota</taxon>
        <taxon>Sar</taxon>
        <taxon>Stramenopiles</taxon>
        <taxon>Ochrophyta</taxon>
        <taxon>Bacillariophyta</taxon>
        <taxon>Coscinodiscophyceae</taxon>
        <taxon>Thalassiosirophycidae</taxon>
        <taxon>Stephanodiscales</taxon>
        <taxon>Stephanodiscaceae</taxon>
        <taxon>Discostella</taxon>
    </lineage>
</organism>
<feature type="compositionally biased region" description="Polar residues" evidence="3">
    <location>
        <begin position="504"/>
        <end position="514"/>
    </location>
</feature>
<feature type="compositionally biased region" description="Basic and acidic residues" evidence="3">
    <location>
        <begin position="515"/>
        <end position="526"/>
    </location>
</feature>
<feature type="compositionally biased region" description="Basic residues" evidence="3">
    <location>
        <begin position="126"/>
        <end position="138"/>
    </location>
</feature>
<feature type="region of interest" description="Disordered" evidence="3">
    <location>
        <begin position="1107"/>
        <end position="1130"/>
    </location>
</feature>
<dbReference type="InterPro" id="IPR045211">
    <property type="entry name" value="TFP11/STIP/Ntr1"/>
</dbReference>
<keyword evidence="6" id="KW-1185">Reference proteome</keyword>